<dbReference type="SUPFAM" id="SSF51445">
    <property type="entry name" value="(Trans)glycosidases"/>
    <property type="match status" value="1"/>
</dbReference>
<evidence type="ECO:0000313" key="6">
    <source>
        <dbReference type="Proteomes" id="UP000182719"/>
    </source>
</evidence>
<dbReference type="Gene3D" id="2.60.40.1190">
    <property type="match status" value="1"/>
</dbReference>
<dbReference type="GO" id="GO:0005975">
    <property type="term" value="P:carbohydrate metabolic process"/>
    <property type="evidence" value="ECO:0007669"/>
    <property type="project" value="InterPro"/>
</dbReference>
<dbReference type="Pfam" id="PF00128">
    <property type="entry name" value="Alpha-amylase"/>
    <property type="match status" value="1"/>
</dbReference>
<dbReference type="InterPro" id="IPR006047">
    <property type="entry name" value="GH13_cat_dom"/>
</dbReference>
<keyword evidence="5" id="KW-0326">Glycosidase</keyword>
<proteinExistence type="predicted"/>
<dbReference type="Proteomes" id="UP000182719">
    <property type="component" value="Unassembled WGS sequence"/>
</dbReference>
<dbReference type="GO" id="GO:0016798">
    <property type="term" value="F:hydrolase activity, acting on glycosyl bonds"/>
    <property type="evidence" value="ECO:0007669"/>
    <property type="project" value="UniProtKB-KW"/>
</dbReference>
<dbReference type="RefSeq" id="WP_143101508.1">
    <property type="nucleotide sequence ID" value="NZ_FOAP01000012.1"/>
</dbReference>
<dbReference type="InterPro" id="IPR019248">
    <property type="entry name" value="Glucodextran_C"/>
</dbReference>
<name>A0A1H7W5R6_STIAU</name>
<feature type="domain" description="Glycosyl hydrolase family 13 catalytic" evidence="4">
    <location>
        <begin position="51"/>
        <end position="469"/>
    </location>
</feature>
<dbReference type="Pfam" id="PF09985">
    <property type="entry name" value="Glucodextran_C"/>
    <property type="match status" value="1"/>
</dbReference>
<evidence type="ECO:0000256" key="2">
    <source>
        <dbReference type="ARBA" id="ARBA00022723"/>
    </source>
</evidence>
<protein>
    <submittedName>
        <fullName evidence="5">Glycosidase</fullName>
    </submittedName>
</protein>
<dbReference type="SUPFAM" id="SSF51011">
    <property type="entry name" value="Glycosyl hydrolase domain"/>
    <property type="match status" value="1"/>
</dbReference>
<evidence type="ECO:0000256" key="3">
    <source>
        <dbReference type="ARBA" id="ARBA00022729"/>
    </source>
</evidence>
<organism evidence="5 6">
    <name type="scientific">Stigmatella aurantiaca</name>
    <dbReference type="NCBI Taxonomy" id="41"/>
    <lineage>
        <taxon>Bacteria</taxon>
        <taxon>Pseudomonadati</taxon>
        <taxon>Myxococcota</taxon>
        <taxon>Myxococcia</taxon>
        <taxon>Myxococcales</taxon>
        <taxon>Cystobacterineae</taxon>
        <taxon>Archangiaceae</taxon>
        <taxon>Stigmatella</taxon>
    </lineage>
</organism>
<keyword evidence="2" id="KW-0479">Metal-binding</keyword>
<dbReference type="OrthoDB" id="9760647at2"/>
<dbReference type="Gene3D" id="3.20.20.80">
    <property type="entry name" value="Glycosidases"/>
    <property type="match status" value="1"/>
</dbReference>
<dbReference type="SUPFAM" id="SSF49344">
    <property type="entry name" value="CBD9-like"/>
    <property type="match status" value="1"/>
</dbReference>
<dbReference type="GO" id="GO:0046872">
    <property type="term" value="F:metal ion binding"/>
    <property type="evidence" value="ECO:0007669"/>
    <property type="project" value="UniProtKB-KW"/>
</dbReference>
<accession>A0A1H7W5R6</accession>
<keyword evidence="6" id="KW-1185">Reference proteome</keyword>
<dbReference type="AlphaFoldDB" id="A0A1H7W5R6"/>
<keyword evidence="5" id="KW-0378">Hydrolase</keyword>
<evidence type="ECO:0000259" key="4">
    <source>
        <dbReference type="SMART" id="SM00642"/>
    </source>
</evidence>
<evidence type="ECO:0000256" key="1">
    <source>
        <dbReference type="ARBA" id="ARBA00001913"/>
    </source>
</evidence>
<dbReference type="InterPro" id="IPR017853">
    <property type="entry name" value="GH"/>
</dbReference>
<keyword evidence="3" id="KW-0732">Signal</keyword>
<gene>
    <name evidence="5" type="ORF">SAMN05444354_112150</name>
</gene>
<dbReference type="PANTHER" id="PTHR10357">
    <property type="entry name" value="ALPHA-AMYLASE FAMILY MEMBER"/>
    <property type="match status" value="1"/>
</dbReference>
<reference evidence="6" key="1">
    <citation type="submission" date="2016-10" db="EMBL/GenBank/DDBJ databases">
        <authorList>
            <person name="Varghese N."/>
            <person name="Submissions S."/>
        </authorList>
    </citation>
    <scope>NUCLEOTIDE SEQUENCE [LARGE SCALE GENOMIC DNA]</scope>
    <source>
        <strain evidence="6">DSM 17044</strain>
    </source>
</reference>
<comment type="cofactor">
    <cofactor evidence="1">
        <name>Ca(2+)</name>
        <dbReference type="ChEBI" id="CHEBI:29108"/>
    </cofactor>
</comment>
<dbReference type="EMBL" id="FOAP01000012">
    <property type="protein sequence ID" value="SEM16449.1"/>
    <property type="molecule type" value="Genomic_DNA"/>
</dbReference>
<dbReference type="PANTHER" id="PTHR10357:SF215">
    <property type="entry name" value="ALPHA-AMYLASE 1"/>
    <property type="match status" value="1"/>
</dbReference>
<evidence type="ECO:0000313" key="5">
    <source>
        <dbReference type="EMBL" id="SEM16449.1"/>
    </source>
</evidence>
<sequence length="878" mass="95777">MRALCWNLLVLVCAATSLPGCKSKEEVEPPAPPADPLHVPSPDWRDQIIYFVFTDRFANGDPGNDDQGAGEFDPALSSKYSGGDLKGILERLDYIQNLGATAVGITAPVASQWWDPLKQYGGYHGDWGLHLMQVDAHLGTLEDYQRLSRGLHTRGMYLLQDIGLNHMANCFTYAPYDPADVSANVVLNTGAKPSCGLAQAPFHQWNPADPAQRQAHIYHWTPAVTDYQSREQELHWQLNDLDDLNLENPVVTGALKDSYTYWLREVGVDGFRVDSAFHVPQAVFKDFLSSQDAQHPGVLVQARSLGQEGFLALGEGATQDKGLEDTGSLKIASYLKEPDTGEELLPGMLHFPLAQGAREVFAGARPTAHLGHRLTRAQTLFPRPHLMATFLDHQDQERFMAGGSEAALRQGLLFLMTVPGIPVILYGTEQGFTEQRGAMFRTGYKSGGKDHYDPTSPLYLFLREVTALRKNHAVFRRGTPTVLRQNDLRSGLFAYAMEDGGTRALVLFNTSEEEVLLDNLPTGLADGSELKLLASLGPGASDAQVGRGGMLSLRLPARGARVFMPTGQVTPLPEETVRFTLNNTDDVTVNGDFELSGTATGVSTFQVVVDGVLGDALPVAVQDDGTWRITIRISGKGDPSHQRSLVAWSEEAQALSRTLRFRVDRPATSLPFVPLATHEDAAGDDTGPEGRYHYPTDASWGEHRQGDLRRVTLLGAGNVLKLALQTNPLTTVWNPPNGFDHVSFTVFIDVPGRTGSTVMPQQNASLPAGMDWDYRARFHGWSNTLFDARGASATSEGTPLPPGVLEADEATQTVSLTLPEALFQGLDSLQGVQVYVTTWDYDGGYRPLVATAEQWKFWGGDGATDPLILDSTPVLVIP</sequence>
<dbReference type="SMART" id="SM00642">
    <property type="entry name" value="Aamy"/>
    <property type="match status" value="1"/>
</dbReference>